<dbReference type="KEGG" id="oai:OLEAN_C35420"/>
<keyword evidence="11 13" id="KW-0100">Branched-chain amino acid biosynthesis</keyword>
<dbReference type="FunFam" id="3.40.50.1100:FF:000005">
    <property type="entry name" value="Threonine dehydratase catabolic"/>
    <property type="match status" value="1"/>
</dbReference>
<keyword evidence="8" id="KW-0677">Repeat</keyword>
<dbReference type="PROSITE" id="PS51672">
    <property type="entry name" value="ACT_LIKE"/>
    <property type="match status" value="2"/>
</dbReference>
<dbReference type="PROSITE" id="PS00165">
    <property type="entry name" value="DEHYDRATASE_SER_THR"/>
    <property type="match status" value="1"/>
</dbReference>
<dbReference type="NCBIfam" id="NF009130">
    <property type="entry name" value="PRK12483.1"/>
    <property type="match status" value="1"/>
</dbReference>
<dbReference type="CDD" id="cd04907">
    <property type="entry name" value="ACT_ThrD-I_2"/>
    <property type="match status" value="1"/>
</dbReference>
<comment type="pathway">
    <text evidence="3 13">Amino-acid biosynthesis; L-isoleucine biosynthesis; 2-oxobutanoate from L-threonine: step 1/1.</text>
</comment>
<dbReference type="OrthoDB" id="9811476at2"/>
<keyword evidence="7 13" id="KW-0412">Isoleucine biosynthesis</keyword>
<comment type="function">
    <text evidence="12 13">Catalyzes the anaerobic formation of alpha-ketobutyrate and ammonia from threonine in a two-step reaction. The first step involved a dehydration of threonine and a production of enamine intermediates (aminocrotonate), which tautomerizes to its imine form (iminobutyrate). Both intermediates are unstable and short-lived. The second step is the nonenzymatic hydrolysis of the enamine/imine intermediates to form 2-ketobutyrate and free ammonia. In the low water environment of the cell, the second step is accelerated by RidA.</text>
</comment>
<evidence type="ECO:0000256" key="3">
    <source>
        <dbReference type="ARBA" id="ARBA00004810"/>
    </source>
</evidence>
<organism evidence="15 16">
    <name type="scientific">Oleispira antarctica RB-8</name>
    <dbReference type="NCBI Taxonomy" id="698738"/>
    <lineage>
        <taxon>Bacteria</taxon>
        <taxon>Pseudomonadati</taxon>
        <taxon>Pseudomonadota</taxon>
        <taxon>Gammaproteobacteria</taxon>
        <taxon>Oceanospirillales</taxon>
        <taxon>Oceanospirillaceae</taxon>
        <taxon>Oleispira</taxon>
    </lineage>
</organism>
<dbReference type="HOGENOM" id="CLU_021152_6_2_6"/>
<name>R4YUA1_OLEAN</name>
<dbReference type="SUPFAM" id="SSF53686">
    <property type="entry name" value="Tryptophan synthase beta subunit-like PLP-dependent enzymes"/>
    <property type="match status" value="1"/>
</dbReference>
<comment type="cofactor">
    <cofactor evidence="2 13">
        <name>pyridoxal 5'-phosphate</name>
        <dbReference type="ChEBI" id="CHEBI:597326"/>
    </cofactor>
</comment>
<dbReference type="GO" id="GO:0006565">
    <property type="term" value="P:L-serine catabolic process"/>
    <property type="evidence" value="ECO:0007669"/>
    <property type="project" value="TreeGrafter"/>
</dbReference>
<dbReference type="GO" id="GO:0009097">
    <property type="term" value="P:isoleucine biosynthetic process"/>
    <property type="evidence" value="ECO:0007669"/>
    <property type="project" value="UniProtKB-UniRule"/>
</dbReference>
<dbReference type="InterPro" id="IPR005787">
    <property type="entry name" value="Thr_deHydtase_biosynth"/>
</dbReference>
<dbReference type="InterPro" id="IPR045865">
    <property type="entry name" value="ACT-like_dom_sf"/>
</dbReference>
<proteinExistence type="inferred from homology"/>
<dbReference type="Proteomes" id="UP000032749">
    <property type="component" value="Chromosome"/>
</dbReference>
<comment type="similarity">
    <text evidence="4 13">Belongs to the serine/threonine dehydratase family.</text>
</comment>
<evidence type="ECO:0000313" key="16">
    <source>
        <dbReference type="Proteomes" id="UP000032749"/>
    </source>
</evidence>
<comment type="catalytic activity">
    <reaction evidence="1 13">
        <text>L-threonine = 2-oxobutanoate + NH4(+)</text>
        <dbReference type="Rhea" id="RHEA:22108"/>
        <dbReference type="ChEBI" id="CHEBI:16763"/>
        <dbReference type="ChEBI" id="CHEBI:28938"/>
        <dbReference type="ChEBI" id="CHEBI:57926"/>
        <dbReference type="EC" id="4.3.1.19"/>
    </reaction>
</comment>
<comment type="subunit">
    <text evidence="5 13">Homotetramer.</text>
</comment>
<dbReference type="UniPathway" id="UPA00047">
    <property type="reaction ID" value="UER00054"/>
</dbReference>
<dbReference type="InterPro" id="IPR038110">
    <property type="entry name" value="TD_ACT-like_sf"/>
</dbReference>
<evidence type="ECO:0000256" key="1">
    <source>
        <dbReference type="ARBA" id="ARBA00001274"/>
    </source>
</evidence>
<dbReference type="GO" id="GO:0004794">
    <property type="term" value="F:threonine deaminase activity"/>
    <property type="evidence" value="ECO:0007669"/>
    <property type="project" value="UniProtKB-UniRule"/>
</dbReference>
<dbReference type="GO" id="GO:0006567">
    <property type="term" value="P:L-threonine catabolic process"/>
    <property type="evidence" value="ECO:0007669"/>
    <property type="project" value="TreeGrafter"/>
</dbReference>
<evidence type="ECO:0000256" key="12">
    <source>
        <dbReference type="ARBA" id="ARBA00025527"/>
    </source>
</evidence>
<dbReference type="Pfam" id="PF00291">
    <property type="entry name" value="PALP"/>
    <property type="match status" value="1"/>
</dbReference>
<dbReference type="PANTHER" id="PTHR48078:SF11">
    <property type="entry name" value="THREONINE DEHYDRATASE, MITOCHONDRIAL"/>
    <property type="match status" value="1"/>
</dbReference>
<dbReference type="GO" id="GO:0003941">
    <property type="term" value="F:L-serine ammonia-lyase activity"/>
    <property type="evidence" value="ECO:0007669"/>
    <property type="project" value="TreeGrafter"/>
</dbReference>
<protein>
    <recommendedName>
        <fullName evidence="13">L-threonine dehydratase</fullName>
        <ecNumber evidence="13">4.3.1.19</ecNumber>
    </recommendedName>
    <alternativeName>
        <fullName evidence="13">Threonine deaminase</fullName>
    </alternativeName>
</protein>
<gene>
    <name evidence="13 15" type="primary">ilvA</name>
    <name evidence="15" type="ORF">OLEAN_C35420</name>
</gene>
<dbReference type="InterPro" id="IPR036052">
    <property type="entry name" value="TrpB-like_PALP_sf"/>
</dbReference>
<keyword evidence="10 13" id="KW-0456">Lyase</keyword>
<evidence type="ECO:0000256" key="6">
    <source>
        <dbReference type="ARBA" id="ARBA00022605"/>
    </source>
</evidence>
<evidence type="ECO:0000259" key="14">
    <source>
        <dbReference type="PROSITE" id="PS51672"/>
    </source>
</evidence>
<dbReference type="FunFam" id="3.40.1020.10:FF:000001">
    <property type="entry name" value="L-threonine dehydratase"/>
    <property type="match status" value="1"/>
</dbReference>
<dbReference type="NCBIfam" id="TIGR01124">
    <property type="entry name" value="ilvA_2Cterm"/>
    <property type="match status" value="1"/>
</dbReference>
<dbReference type="CDD" id="cd01562">
    <property type="entry name" value="Thr-dehyd"/>
    <property type="match status" value="1"/>
</dbReference>
<evidence type="ECO:0000256" key="10">
    <source>
        <dbReference type="ARBA" id="ARBA00023239"/>
    </source>
</evidence>
<evidence type="ECO:0000313" key="15">
    <source>
        <dbReference type="EMBL" id="CCK77718.1"/>
    </source>
</evidence>
<dbReference type="Pfam" id="PF00585">
    <property type="entry name" value="Thr_dehydrat_C"/>
    <property type="match status" value="2"/>
</dbReference>
<keyword evidence="6 13" id="KW-0028">Amino-acid biosynthesis</keyword>
<evidence type="ECO:0000256" key="8">
    <source>
        <dbReference type="ARBA" id="ARBA00022737"/>
    </source>
</evidence>
<dbReference type="FunFam" id="3.40.50.1100:FF:000007">
    <property type="entry name" value="L-threonine dehydratase catabolic TdcB"/>
    <property type="match status" value="1"/>
</dbReference>
<dbReference type="EMBL" id="FO203512">
    <property type="protein sequence ID" value="CCK77718.1"/>
    <property type="molecule type" value="Genomic_DNA"/>
</dbReference>
<dbReference type="InterPro" id="IPR000634">
    <property type="entry name" value="Ser/Thr_deHydtase_PyrdxlP-BS"/>
</dbReference>
<dbReference type="InterPro" id="IPR050147">
    <property type="entry name" value="Ser/Thr_Dehydratase"/>
</dbReference>
<dbReference type="Gene3D" id="3.40.50.1100">
    <property type="match status" value="2"/>
</dbReference>
<evidence type="ECO:0000256" key="9">
    <source>
        <dbReference type="ARBA" id="ARBA00022898"/>
    </source>
</evidence>
<keyword evidence="9 13" id="KW-0663">Pyridoxal phosphate</keyword>
<evidence type="ECO:0000256" key="13">
    <source>
        <dbReference type="RuleBase" id="RU362012"/>
    </source>
</evidence>
<evidence type="ECO:0000256" key="11">
    <source>
        <dbReference type="ARBA" id="ARBA00023304"/>
    </source>
</evidence>
<dbReference type="EC" id="4.3.1.19" evidence="13"/>
<feature type="domain" description="ACT-like" evidence="14">
    <location>
        <begin position="437"/>
        <end position="510"/>
    </location>
</feature>
<dbReference type="NCBIfam" id="NF006674">
    <property type="entry name" value="PRK09224.1"/>
    <property type="match status" value="1"/>
</dbReference>
<dbReference type="SUPFAM" id="SSF55021">
    <property type="entry name" value="ACT-like"/>
    <property type="match status" value="2"/>
</dbReference>
<feature type="domain" description="ACT-like" evidence="14">
    <location>
        <begin position="341"/>
        <end position="413"/>
    </location>
</feature>
<dbReference type="PANTHER" id="PTHR48078">
    <property type="entry name" value="THREONINE DEHYDRATASE, MITOCHONDRIAL-RELATED"/>
    <property type="match status" value="1"/>
</dbReference>
<dbReference type="STRING" id="698738.OLEAN_C35420"/>
<evidence type="ECO:0000256" key="5">
    <source>
        <dbReference type="ARBA" id="ARBA00011881"/>
    </source>
</evidence>
<keyword evidence="16" id="KW-1185">Reference proteome</keyword>
<dbReference type="GO" id="GO:0030170">
    <property type="term" value="F:pyridoxal phosphate binding"/>
    <property type="evidence" value="ECO:0007669"/>
    <property type="project" value="InterPro"/>
</dbReference>
<reference evidence="15 16" key="1">
    <citation type="journal article" date="2013" name="Nat. Commun.">
        <title>Genome sequence and functional genomic analysis of the oil-degrading bacterium Oleispira antarctica.</title>
        <authorList>
            <person name="Kube M."/>
            <person name="Chernikova T.N."/>
            <person name="Al-Ramahi Y."/>
            <person name="Beloqui A."/>
            <person name="Lopez-Cortez N."/>
            <person name="Guazzaroni M.E."/>
            <person name="Heipieper H.J."/>
            <person name="Klages S."/>
            <person name="Kotsyurbenko O.R."/>
            <person name="Langer I."/>
            <person name="Nechitaylo T.Y."/>
            <person name="Lunsdorf H."/>
            <person name="Fernandez M."/>
            <person name="Juarez S."/>
            <person name="Ciordia S."/>
            <person name="Singer A."/>
            <person name="Kagan O."/>
            <person name="Egorova O."/>
            <person name="Petit P.A."/>
            <person name="Stogios P."/>
            <person name="Kim Y."/>
            <person name="Tchigvintsev A."/>
            <person name="Flick R."/>
            <person name="Denaro R."/>
            <person name="Genovese M."/>
            <person name="Albar J.P."/>
            <person name="Reva O.N."/>
            <person name="Martinez-Gomariz M."/>
            <person name="Tran H."/>
            <person name="Ferrer M."/>
            <person name="Savchenko A."/>
            <person name="Yakunin A.F."/>
            <person name="Yakimov M.M."/>
            <person name="Golyshina O.V."/>
            <person name="Reinhardt R."/>
            <person name="Golyshin P.N."/>
        </authorList>
    </citation>
    <scope>NUCLEOTIDE SEQUENCE [LARGE SCALE GENOMIC DNA]</scope>
</reference>
<dbReference type="InterPro" id="IPR001721">
    <property type="entry name" value="TD_ACT-like"/>
</dbReference>
<dbReference type="PATRIC" id="fig|698738.3.peg.3688"/>
<dbReference type="AlphaFoldDB" id="R4YUA1"/>
<evidence type="ECO:0000256" key="2">
    <source>
        <dbReference type="ARBA" id="ARBA00001933"/>
    </source>
</evidence>
<evidence type="ECO:0000256" key="4">
    <source>
        <dbReference type="ARBA" id="ARBA00010869"/>
    </source>
</evidence>
<dbReference type="Gene3D" id="3.40.1020.10">
    <property type="entry name" value="Biosynthetic Threonine Deaminase, Domain 3"/>
    <property type="match status" value="1"/>
</dbReference>
<sequence length="519" mass="57104">MTARASANSNPKLLDQYIKKILSANVYDVAIESPLHIAPFLSERLGNNIWVKREDKQPVYSFKIRGAYNKVVQLTDKEKAAGVVAASAGNHAQGLALAAKELGIKATIVMPLTTPEIKVKSCKARGAKVVLHGDTFDEAFAYSQKLVEEKGYTYIHPYDDPEVIAGQGTIGMEILRQLNDPIDAIFVPVGGGGIIAGIAAYVKFLRPEIKIIGVESTESACLHAALAAGRRVTLPSVGIFADGVAVAQIGKNTWDIARHYVDEVITCSPDELCAAIKDIFDDTRAVCEPAGALGVAGMKKYVEREGIKGANLVSILSGANVNFDRLRYISEVAEIGEGREAILAVTIPERAGSFQQFCSLLGKRPITEFNYRYRDDNSAQIYVGVKVGAEKDARQKLLTELEAKDYPVLDLTEDEISKYHIRHMVGGHAPDSVNDELLYRFEFPERPGALLQFLKSLGKKFNISLFHYRNHGAANGRVLVGLQVPKDKNQKKEVETYLVELGYTYWNETNNPAYQLFLR</sequence>
<accession>R4YUA1</accession>
<dbReference type="InterPro" id="IPR001926">
    <property type="entry name" value="TrpB-like_PALP"/>
</dbReference>
<dbReference type="CDD" id="cd04906">
    <property type="entry name" value="ACT_ThrD-I_1"/>
    <property type="match status" value="1"/>
</dbReference>
<evidence type="ECO:0000256" key="7">
    <source>
        <dbReference type="ARBA" id="ARBA00022624"/>
    </source>
</evidence>